<name>A0A5J6TU22_9CAUD</name>
<organism evidence="2 3">
    <name type="scientific">Gordonia phage Lambo</name>
    <dbReference type="NCBI Taxonomy" id="2599845"/>
    <lineage>
        <taxon>Viruses</taxon>
        <taxon>Duplodnaviria</taxon>
        <taxon>Heunggongvirae</taxon>
        <taxon>Uroviricota</taxon>
        <taxon>Caudoviricetes</taxon>
        <taxon>Dovevirinae</taxon>
        <taxon>Lambovirus</taxon>
        <taxon>Lambovirus lambo</taxon>
    </lineage>
</organism>
<dbReference type="EMBL" id="MN234220">
    <property type="protein sequence ID" value="QFG13554.1"/>
    <property type="molecule type" value="Genomic_DNA"/>
</dbReference>
<reference evidence="2 3" key="1">
    <citation type="submission" date="2019-07" db="EMBL/GenBank/DDBJ databases">
        <authorList>
            <person name="Fryberger R.B."/>
            <person name="Stoner T.H."/>
            <person name="Garlena R.A."/>
            <person name="Russell D.A."/>
            <person name="Pope W.H."/>
            <person name="Jacobs-Sera D."/>
            <person name="Hatfull G.F."/>
        </authorList>
    </citation>
    <scope>NUCLEOTIDE SEQUENCE [LARGE SCALE GENOMIC DNA]</scope>
</reference>
<feature type="transmembrane region" description="Helical" evidence="1">
    <location>
        <begin position="6"/>
        <end position="28"/>
    </location>
</feature>
<protein>
    <submittedName>
        <fullName evidence="2">Uncharacterized protein</fullName>
    </submittedName>
</protein>
<dbReference type="RefSeq" id="YP_009852598.1">
    <property type="nucleotide sequence ID" value="NC_048814.1"/>
</dbReference>
<accession>A0A5J6TU22</accession>
<dbReference type="GeneID" id="55623228"/>
<keyword evidence="1" id="KW-0812">Transmembrane</keyword>
<evidence type="ECO:0000313" key="3">
    <source>
        <dbReference type="Proteomes" id="UP000325706"/>
    </source>
</evidence>
<keyword evidence="3" id="KW-1185">Reference proteome</keyword>
<proteinExistence type="predicted"/>
<evidence type="ECO:0000313" key="2">
    <source>
        <dbReference type="EMBL" id="QFG13554.1"/>
    </source>
</evidence>
<keyword evidence="1" id="KW-1133">Transmembrane helix</keyword>
<gene>
    <name evidence="2" type="primary">45</name>
    <name evidence="2" type="ORF">PBI_LAMBO_45</name>
</gene>
<evidence type="ECO:0000256" key="1">
    <source>
        <dbReference type="SAM" id="Phobius"/>
    </source>
</evidence>
<dbReference type="KEGG" id="vg:55623228"/>
<dbReference type="Proteomes" id="UP000325706">
    <property type="component" value="Segment"/>
</dbReference>
<sequence>MPYEPSAISQGLGIFAFIILVVIAGWAWEKISSYVLQTRGNREKDWSSD</sequence>
<keyword evidence="1" id="KW-0472">Membrane</keyword>